<dbReference type="PANTHER" id="PTHR45875">
    <property type="entry name" value="METHYLTRANSFERASE N6AMT1"/>
    <property type="match status" value="1"/>
</dbReference>
<comment type="similarity">
    <text evidence="1">Belongs to the eukaryotic/archaeal PrmC-related family.</text>
</comment>
<dbReference type="InterPro" id="IPR055487">
    <property type="entry name" value="DUF7059"/>
</dbReference>
<dbReference type="InterPro" id="IPR052190">
    <property type="entry name" value="Euk-Arch_PrmC-MTase"/>
</dbReference>
<dbReference type="GO" id="GO:0003676">
    <property type="term" value="F:nucleic acid binding"/>
    <property type="evidence" value="ECO:0007669"/>
    <property type="project" value="InterPro"/>
</dbReference>
<name>A0A6M5UI67_9MICO</name>
<feature type="region of interest" description="Disordered" evidence="5">
    <location>
        <begin position="1"/>
        <end position="23"/>
    </location>
</feature>
<dbReference type="InterPro" id="IPR056684">
    <property type="entry name" value="DUF7782"/>
</dbReference>
<dbReference type="RefSeq" id="WP_154799416.1">
    <property type="nucleotide sequence ID" value="NZ_CP052757.1"/>
</dbReference>
<dbReference type="OrthoDB" id="129465at2"/>
<evidence type="ECO:0000259" key="7">
    <source>
        <dbReference type="Pfam" id="PF23186"/>
    </source>
</evidence>
<dbReference type="PROSITE" id="PS00092">
    <property type="entry name" value="N6_MTASE"/>
    <property type="match status" value="1"/>
</dbReference>
<accession>A0A6M5UI67</accession>
<evidence type="ECO:0000313" key="9">
    <source>
        <dbReference type="EMBL" id="QJW37810.1"/>
    </source>
</evidence>
<protein>
    <submittedName>
        <fullName evidence="9">Methyltransferase</fullName>
    </submittedName>
</protein>
<reference evidence="10" key="1">
    <citation type="journal article" date="2022" name="Int. J. Syst. Evol. Microbiol.">
        <title>Cellulosimicrobium protaetiae sp. nov., isolated from the gut of the larva of Protaetia brevitarsis seulensis.</title>
        <authorList>
            <person name="Le Han H."/>
            <person name="Nguyen T.T.H."/>
            <person name="Li Z."/>
            <person name="Shin N.R."/>
            <person name="Kim S.G."/>
        </authorList>
    </citation>
    <scope>NUCLEOTIDE SEQUENCE [LARGE SCALE GENOMIC DNA]</scope>
    <source>
        <strain evidence="10">BI34</strain>
    </source>
</reference>
<dbReference type="GO" id="GO:0032259">
    <property type="term" value="P:methylation"/>
    <property type="evidence" value="ECO:0007669"/>
    <property type="project" value="UniProtKB-KW"/>
</dbReference>
<gene>
    <name evidence="9" type="ORF">FIC82_018170</name>
</gene>
<feature type="domain" description="DUF7782" evidence="8">
    <location>
        <begin position="446"/>
        <end position="555"/>
    </location>
</feature>
<dbReference type="InterPro" id="IPR002052">
    <property type="entry name" value="DNA_methylase_N6_adenine_CS"/>
</dbReference>
<dbReference type="AlphaFoldDB" id="A0A6M5UI67"/>
<keyword evidence="4" id="KW-0949">S-adenosyl-L-methionine</keyword>
<dbReference type="CDD" id="cd02440">
    <property type="entry name" value="AdoMet_MTases"/>
    <property type="match status" value="1"/>
</dbReference>
<dbReference type="GO" id="GO:0008757">
    <property type="term" value="F:S-adenosylmethionine-dependent methyltransferase activity"/>
    <property type="evidence" value="ECO:0007669"/>
    <property type="project" value="TreeGrafter"/>
</dbReference>
<evidence type="ECO:0000256" key="2">
    <source>
        <dbReference type="ARBA" id="ARBA00022603"/>
    </source>
</evidence>
<evidence type="ECO:0000259" key="6">
    <source>
        <dbReference type="Pfam" id="PF05175"/>
    </source>
</evidence>
<dbReference type="Gene3D" id="3.40.50.150">
    <property type="entry name" value="Vaccinia Virus protein VP39"/>
    <property type="match status" value="1"/>
</dbReference>
<evidence type="ECO:0000256" key="5">
    <source>
        <dbReference type="SAM" id="MobiDB-lite"/>
    </source>
</evidence>
<keyword evidence="3 9" id="KW-0808">Transferase</keyword>
<dbReference type="GO" id="GO:0008276">
    <property type="term" value="F:protein methyltransferase activity"/>
    <property type="evidence" value="ECO:0007669"/>
    <property type="project" value="TreeGrafter"/>
</dbReference>
<evidence type="ECO:0000256" key="1">
    <source>
        <dbReference type="ARBA" id="ARBA00006149"/>
    </source>
</evidence>
<evidence type="ECO:0000256" key="4">
    <source>
        <dbReference type="ARBA" id="ARBA00022691"/>
    </source>
</evidence>
<dbReference type="GO" id="GO:0008170">
    <property type="term" value="F:N-methyltransferase activity"/>
    <property type="evidence" value="ECO:0007669"/>
    <property type="project" value="UniProtKB-ARBA"/>
</dbReference>
<organism evidence="9 10">
    <name type="scientific">Cellulosimicrobium protaetiae</name>
    <dbReference type="NCBI Taxonomy" id="2587808"/>
    <lineage>
        <taxon>Bacteria</taxon>
        <taxon>Bacillati</taxon>
        <taxon>Actinomycetota</taxon>
        <taxon>Actinomycetes</taxon>
        <taxon>Micrococcales</taxon>
        <taxon>Promicromonosporaceae</taxon>
        <taxon>Cellulosimicrobium</taxon>
    </lineage>
</organism>
<feature type="domain" description="Methyltransferase small" evidence="6">
    <location>
        <begin position="183"/>
        <end position="280"/>
    </location>
</feature>
<keyword evidence="2 9" id="KW-0489">Methyltransferase</keyword>
<dbReference type="EMBL" id="CP052757">
    <property type="protein sequence ID" value="QJW37810.1"/>
    <property type="molecule type" value="Genomic_DNA"/>
</dbReference>
<keyword evidence="10" id="KW-1185">Reference proteome</keyword>
<evidence type="ECO:0000313" key="10">
    <source>
        <dbReference type="Proteomes" id="UP000451354"/>
    </source>
</evidence>
<sequence length="557" mass="56949">MPPADAPASTAPAAPERVVSPATPGAGLAPAELAAAAATLRADLAAAGFTVDGVEQVLGPVASAALHREQAVPARRALRGRADDPTAVLATLFLLGDDVPRAALESALGRTGVDGARRLGLVEAAGAQDDDPVRAVVDLRPYAASDAAGPVTWWLSSDLGELATGRRLAPDHVLGAGGASLTLAQVTVRTPVGRVLDLGTGCGIQALHAARHARSVVGTDISRRALGFAAFNAALDDAGSDDVAAGAAGTGAPIELREGSMLDPVAGERFDLVVSNPPFVITPRAGADGAGALPAYEYRDGGRAGDDVVRDLVTGVGAVLAPGGVAQLLGNWEHRRGVPWDERVGAWLDESGLDGWVVQREVQDPAEYAETWIRDGGTTPEREPAAWATAYDAWLEDFAARDVEAVGFGIVTLRRPVDGARPTLRRLEEHTGPVRQPLGAHLAASLAAHDWLAARDDAALAGARLAVAPDVTEERFHTPGAPDPTVVLLRQGDGLGRAVRASTGLAALVGASDGELTVGQLVGAIAALFEVPADDLAGELLPAVRGLVRDGFLAPGA</sequence>
<dbReference type="Pfam" id="PF25004">
    <property type="entry name" value="DUF7782"/>
    <property type="match status" value="1"/>
</dbReference>
<proteinExistence type="inferred from homology"/>
<dbReference type="SUPFAM" id="SSF53335">
    <property type="entry name" value="S-adenosyl-L-methionine-dependent methyltransferases"/>
    <property type="match status" value="1"/>
</dbReference>
<evidence type="ECO:0000259" key="8">
    <source>
        <dbReference type="Pfam" id="PF25004"/>
    </source>
</evidence>
<dbReference type="GO" id="GO:0035657">
    <property type="term" value="C:eRF1 methyltransferase complex"/>
    <property type="evidence" value="ECO:0007669"/>
    <property type="project" value="TreeGrafter"/>
</dbReference>
<dbReference type="KEGG" id="cprt:FIC82_018170"/>
<feature type="domain" description="DUF7059" evidence="7">
    <location>
        <begin position="46"/>
        <end position="128"/>
    </location>
</feature>
<dbReference type="Proteomes" id="UP000451354">
    <property type="component" value="Chromosome"/>
</dbReference>
<dbReference type="Pfam" id="PF05175">
    <property type="entry name" value="MTS"/>
    <property type="match status" value="1"/>
</dbReference>
<dbReference type="PANTHER" id="PTHR45875:SF1">
    <property type="entry name" value="METHYLTRANSFERASE N6AMT1"/>
    <property type="match status" value="1"/>
</dbReference>
<dbReference type="InterPro" id="IPR029063">
    <property type="entry name" value="SAM-dependent_MTases_sf"/>
</dbReference>
<evidence type="ECO:0000256" key="3">
    <source>
        <dbReference type="ARBA" id="ARBA00022679"/>
    </source>
</evidence>
<dbReference type="Pfam" id="PF23186">
    <property type="entry name" value="DUF7059"/>
    <property type="match status" value="1"/>
</dbReference>
<dbReference type="InterPro" id="IPR007848">
    <property type="entry name" value="Small_mtfrase_dom"/>
</dbReference>